<feature type="domain" description="DUF2062" evidence="2">
    <location>
        <begin position="3"/>
        <end position="75"/>
    </location>
</feature>
<evidence type="ECO:0000313" key="3">
    <source>
        <dbReference type="EMBL" id="RBP07755.1"/>
    </source>
</evidence>
<evidence type="ECO:0000256" key="1">
    <source>
        <dbReference type="SAM" id="Phobius"/>
    </source>
</evidence>
<accession>A0A366F227</accession>
<sequence length="87" mass="10098">MGIPLFFYLNFLVGHFFYPIDVVDPYVETVDSASEAVGYGLKIGKAFFIGMVINIPLFGIFTYLVMNSIVRRYRENMLTFVQKKWDL</sequence>
<keyword evidence="1" id="KW-0812">Transmembrane</keyword>
<dbReference type="RefSeq" id="WP_181778010.1">
    <property type="nucleotide sequence ID" value="NZ_QNRJ01000001.1"/>
</dbReference>
<gene>
    <name evidence="3" type="ORF">DET59_101121</name>
</gene>
<comment type="caution">
    <text evidence="3">The sequence shown here is derived from an EMBL/GenBank/DDBJ whole genome shotgun (WGS) entry which is preliminary data.</text>
</comment>
<keyword evidence="1" id="KW-1133">Transmembrane helix</keyword>
<reference evidence="3 4" key="1">
    <citation type="submission" date="2018-06" db="EMBL/GenBank/DDBJ databases">
        <title>Freshwater and sediment microbial communities from various areas in North America, analyzing microbe dynamics in response to fracking.</title>
        <authorList>
            <person name="Lamendella R."/>
        </authorList>
    </citation>
    <scope>NUCLEOTIDE SEQUENCE [LARGE SCALE GENOMIC DNA]</scope>
    <source>
        <strain evidence="3 4">97B</strain>
    </source>
</reference>
<dbReference type="InterPro" id="IPR018639">
    <property type="entry name" value="DUF2062"/>
</dbReference>
<dbReference type="AlphaFoldDB" id="A0A366F227"/>
<feature type="transmembrane region" description="Helical" evidence="1">
    <location>
        <begin position="46"/>
        <end position="66"/>
    </location>
</feature>
<evidence type="ECO:0000259" key="2">
    <source>
        <dbReference type="Pfam" id="PF09835"/>
    </source>
</evidence>
<name>A0A366F227_9BACI</name>
<proteinExistence type="predicted"/>
<dbReference type="Proteomes" id="UP000252118">
    <property type="component" value="Unassembled WGS sequence"/>
</dbReference>
<dbReference type="EMBL" id="QNRJ01000001">
    <property type="protein sequence ID" value="RBP07755.1"/>
    <property type="molecule type" value="Genomic_DNA"/>
</dbReference>
<organism evidence="3 4">
    <name type="scientific">Rossellomorea aquimaris</name>
    <dbReference type="NCBI Taxonomy" id="189382"/>
    <lineage>
        <taxon>Bacteria</taxon>
        <taxon>Bacillati</taxon>
        <taxon>Bacillota</taxon>
        <taxon>Bacilli</taxon>
        <taxon>Bacillales</taxon>
        <taxon>Bacillaceae</taxon>
        <taxon>Rossellomorea</taxon>
    </lineage>
</organism>
<evidence type="ECO:0000313" key="4">
    <source>
        <dbReference type="Proteomes" id="UP000252118"/>
    </source>
</evidence>
<keyword evidence="1" id="KW-0472">Membrane</keyword>
<protein>
    <submittedName>
        <fullName evidence="3">Uncharacterized protein DUF2062</fullName>
    </submittedName>
</protein>
<dbReference type="Pfam" id="PF09835">
    <property type="entry name" value="DUF2062"/>
    <property type="match status" value="1"/>
</dbReference>